<sequence>MRINFDELFTVEGQIITPKVRINILSAIRGGPEICMLNNTINGVDPITWQGKDLQVDVTGSGDTLEYYIWGLANTGL</sequence>
<reference evidence="1 2" key="1">
    <citation type="submission" date="2019-10" db="EMBL/GenBank/DDBJ databases">
        <title>Rudanella paleaurantiibacter sp. nov., isolated from sludge.</title>
        <authorList>
            <person name="Xu S.Q."/>
        </authorList>
    </citation>
    <scope>NUCLEOTIDE SEQUENCE [LARGE SCALE GENOMIC DNA]</scope>
    <source>
        <strain evidence="1 2">HX-22-17</strain>
    </source>
</reference>
<accession>A0A7J5TTR5</accession>
<organism evidence="1 2">
    <name type="scientific">Rudanella paleaurantiibacter</name>
    <dbReference type="NCBI Taxonomy" id="2614655"/>
    <lineage>
        <taxon>Bacteria</taxon>
        <taxon>Pseudomonadati</taxon>
        <taxon>Bacteroidota</taxon>
        <taxon>Cytophagia</taxon>
        <taxon>Cytophagales</taxon>
        <taxon>Cytophagaceae</taxon>
        <taxon>Rudanella</taxon>
    </lineage>
</organism>
<dbReference type="AlphaFoldDB" id="A0A7J5TTR5"/>
<proteinExistence type="predicted"/>
<evidence type="ECO:0000313" key="2">
    <source>
        <dbReference type="Proteomes" id="UP000488299"/>
    </source>
</evidence>
<keyword evidence="2" id="KW-1185">Reference proteome</keyword>
<protein>
    <submittedName>
        <fullName evidence="1">Uncharacterized protein</fullName>
    </submittedName>
</protein>
<name>A0A7J5TTR5_9BACT</name>
<dbReference type="EMBL" id="WELI01000011">
    <property type="protein sequence ID" value="KAB7727284.1"/>
    <property type="molecule type" value="Genomic_DNA"/>
</dbReference>
<comment type="caution">
    <text evidence="1">The sequence shown here is derived from an EMBL/GenBank/DDBJ whole genome shotgun (WGS) entry which is preliminary data.</text>
</comment>
<dbReference type="Proteomes" id="UP000488299">
    <property type="component" value="Unassembled WGS sequence"/>
</dbReference>
<evidence type="ECO:0000313" key="1">
    <source>
        <dbReference type="EMBL" id="KAB7727284.1"/>
    </source>
</evidence>
<gene>
    <name evidence="1" type="ORF">F5984_21900</name>
</gene>
<dbReference type="RefSeq" id="WP_152126362.1">
    <property type="nucleotide sequence ID" value="NZ_WELI01000011.1"/>
</dbReference>